<evidence type="ECO:0000313" key="10">
    <source>
        <dbReference type="Proteomes" id="UP000717515"/>
    </source>
</evidence>
<keyword evidence="2" id="KW-0479">Metal-binding</keyword>
<protein>
    <recommendedName>
        <fullName evidence="8">GATA-type domain-containing protein</fullName>
    </recommendedName>
</protein>
<evidence type="ECO:0000259" key="8">
    <source>
        <dbReference type="PROSITE" id="PS50114"/>
    </source>
</evidence>
<name>A0A9P8CWF7_MORAP</name>
<dbReference type="PRINTS" id="PR00619">
    <property type="entry name" value="GATAZNFINGER"/>
</dbReference>
<gene>
    <name evidence="9" type="ORF">KVV02_007707</name>
</gene>
<evidence type="ECO:0000256" key="2">
    <source>
        <dbReference type="ARBA" id="ARBA00022723"/>
    </source>
</evidence>
<dbReference type="PANTHER" id="PTHR10071">
    <property type="entry name" value="TRANSCRIPTION FACTOR GATA FAMILY MEMBER"/>
    <property type="match status" value="1"/>
</dbReference>
<evidence type="ECO:0000256" key="7">
    <source>
        <dbReference type="SAM" id="MobiDB-lite"/>
    </source>
</evidence>
<dbReference type="GO" id="GO:0045944">
    <property type="term" value="P:positive regulation of transcription by RNA polymerase II"/>
    <property type="evidence" value="ECO:0007669"/>
    <property type="project" value="TreeGrafter"/>
</dbReference>
<dbReference type="SUPFAM" id="SSF57716">
    <property type="entry name" value="Glucocorticoid receptor-like (DNA-binding domain)"/>
    <property type="match status" value="2"/>
</dbReference>
<proteinExistence type="predicted"/>
<comment type="caution">
    <text evidence="9">The sequence shown here is derived from an EMBL/GenBank/DDBJ whole genome shotgun (WGS) entry which is preliminary data.</text>
</comment>
<accession>A0A9P8CWF7</accession>
<dbReference type="PROSITE" id="PS00344">
    <property type="entry name" value="GATA_ZN_FINGER_1"/>
    <property type="match status" value="2"/>
</dbReference>
<keyword evidence="3 6" id="KW-0863">Zinc-finger</keyword>
<dbReference type="PANTHER" id="PTHR10071:SF281">
    <property type="entry name" value="BOX A-BINDING FACTOR-RELATED"/>
    <property type="match status" value="1"/>
</dbReference>
<dbReference type="Pfam" id="PF00320">
    <property type="entry name" value="GATA"/>
    <property type="match status" value="2"/>
</dbReference>
<feature type="domain" description="GATA-type" evidence="8">
    <location>
        <begin position="92"/>
        <end position="145"/>
    </location>
</feature>
<keyword evidence="5" id="KW-0539">Nucleus</keyword>
<evidence type="ECO:0000256" key="5">
    <source>
        <dbReference type="ARBA" id="ARBA00023242"/>
    </source>
</evidence>
<dbReference type="Gene3D" id="3.30.50.10">
    <property type="entry name" value="Erythroid Transcription Factor GATA-1, subunit A"/>
    <property type="match status" value="2"/>
</dbReference>
<evidence type="ECO:0000256" key="1">
    <source>
        <dbReference type="ARBA" id="ARBA00004123"/>
    </source>
</evidence>
<sequence length="265" mass="28582">MSPLTPTSPMDETGSSDMFLPTVSPSSSSSSSAPPNPYGQYPQGPRLIADMPMTLSSSNTPLLLHQRHETDLKPVKVTKPRKPSKAAIKAAAGMGVQCQNCGVTVTPLWRRSADNEPLCNACGLYHKLHASHRPKHLQQTIQATPVGGGATLMNKGLRNTARVLGGSSPGSSLQQDSSDEGPECVESQSSTSAGGMQPTCSNCKTTMTPLWRKDDAGEILCNACGLYYKLHHIHRPISLKRNVIRRRSRYENGKGSAGSHKRRRK</sequence>
<feature type="compositionally biased region" description="Polar residues" evidence="7">
    <location>
        <begin position="186"/>
        <end position="199"/>
    </location>
</feature>
<feature type="compositionally biased region" description="Polar residues" evidence="7">
    <location>
        <begin position="1"/>
        <end position="16"/>
    </location>
</feature>
<dbReference type="InterPro" id="IPR039355">
    <property type="entry name" value="Transcription_factor_GATA"/>
</dbReference>
<dbReference type="GO" id="GO:0008270">
    <property type="term" value="F:zinc ion binding"/>
    <property type="evidence" value="ECO:0007669"/>
    <property type="project" value="UniProtKB-KW"/>
</dbReference>
<dbReference type="GO" id="GO:0005634">
    <property type="term" value="C:nucleus"/>
    <property type="evidence" value="ECO:0007669"/>
    <property type="project" value="UniProtKB-SubCell"/>
</dbReference>
<evidence type="ECO:0000256" key="6">
    <source>
        <dbReference type="PROSITE-ProRule" id="PRU00094"/>
    </source>
</evidence>
<dbReference type="PROSITE" id="PS50114">
    <property type="entry name" value="GATA_ZN_FINGER_2"/>
    <property type="match status" value="2"/>
</dbReference>
<feature type="region of interest" description="Disordered" evidence="7">
    <location>
        <begin position="1"/>
        <end position="58"/>
    </location>
</feature>
<evidence type="ECO:0000256" key="3">
    <source>
        <dbReference type="ARBA" id="ARBA00022771"/>
    </source>
</evidence>
<organism evidence="9 10">
    <name type="scientific">Mortierella alpina</name>
    <name type="common">Oleaginous fungus</name>
    <name type="synonym">Mortierella renispora</name>
    <dbReference type="NCBI Taxonomy" id="64518"/>
    <lineage>
        <taxon>Eukaryota</taxon>
        <taxon>Fungi</taxon>
        <taxon>Fungi incertae sedis</taxon>
        <taxon>Mucoromycota</taxon>
        <taxon>Mortierellomycotina</taxon>
        <taxon>Mortierellomycetes</taxon>
        <taxon>Mortierellales</taxon>
        <taxon>Mortierellaceae</taxon>
        <taxon>Mortierella</taxon>
    </lineage>
</organism>
<dbReference type="EMBL" id="JAIFTL010000240">
    <property type="protein sequence ID" value="KAG9320979.1"/>
    <property type="molecule type" value="Genomic_DNA"/>
</dbReference>
<dbReference type="InterPro" id="IPR000679">
    <property type="entry name" value="Znf_GATA"/>
</dbReference>
<reference evidence="9" key="1">
    <citation type="submission" date="2021-07" db="EMBL/GenBank/DDBJ databases">
        <title>Draft genome of Mortierella alpina, strain LL118, isolated from an aspen leaf litter sample.</title>
        <authorList>
            <person name="Yang S."/>
            <person name="Vinatzer B.A."/>
        </authorList>
    </citation>
    <scope>NUCLEOTIDE SEQUENCE</scope>
    <source>
        <strain evidence="9">LL118</strain>
    </source>
</reference>
<feature type="compositionally biased region" description="Low complexity" evidence="7">
    <location>
        <begin position="24"/>
        <end position="45"/>
    </location>
</feature>
<keyword evidence="4" id="KW-0862">Zinc</keyword>
<evidence type="ECO:0000256" key="4">
    <source>
        <dbReference type="ARBA" id="ARBA00022833"/>
    </source>
</evidence>
<dbReference type="SMART" id="SM00401">
    <property type="entry name" value="ZnF_GATA"/>
    <property type="match status" value="2"/>
</dbReference>
<dbReference type="GO" id="GO:0000978">
    <property type="term" value="F:RNA polymerase II cis-regulatory region sequence-specific DNA binding"/>
    <property type="evidence" value="ECO:0007669"/>
    <property type="project" value="TreeGrafter"/>
</dbReference>
<dbReference type="GO" id="GO:0000122">
    <property type="term" value="P:negative regulation of transcription by RNA polymerase II"/>
    <property type="evidence" value="ECO:0007669"/>
    <property type="project" value="TreeGrafter"/>
</dbReference>
<dbReference type="FunFam" id="3.30.50.10:FF:000007">
    <property type="entry name" value="Nitrogen regulatory AreA, N-terminal"/>
    <property type="match status" value="1"/>
</dbReference>
<dbReference type="Proteomes" id="UP000717515">
    <property type="component" value="Unassembled WGS sequence"/>
</dbReference>
<comment type="subcellular location">
    <subcellularLocation>
        <location evidence="1">Nucleus</location>
    </subcellularLocation>
</comment>
<evidence type="ECO:0000313" key="9">
    <source>
        <dbReference type="EMBL" id="KAG9320979.1"/>
    </source>
</evidence>
<dbReference type="GO" id="GO:0000981">
    <property type="term" value="F:DNA-binding transcription factor activity, RNA polymerase II-specific"/>
    <property type="evidence" value="ECO:0007669"/>
    <property type="project" value="TreeGrafter"/>
</dbReference>
<feature type="compositionally biased region" description="Low complexity" evidence="7">
    <location>
        <begin position="164"/>
        <end position="176"/>
    </location>
</feature>
<dbReference type="CDD" id="cd00202">
    <property type="entry name" value="ZnF_GATA"/>
    <property type="match status" value="2"/>
</dbReference>
<feature type="domain" description="GATA-type" evidence="8">
    <location>
        <begin position="200"/>
        <end position="247"/>
    </location>
</feature>
<dbReference type="AlphaFoldDB" id="A0A9P8CWF7"/>
<feature type="region of interest" description="Disordered" evidence="7">
    <location>
        <begin position="161"/>
        <end position="199"/>
    </location>
</feature>
<dbReference type="InterPro" id="IPR013088">
    <property type="entry name" value="Znf_NHR/GATA"/>
</dbReference>